<sequence>MKLLVKSLAGGNFHLDVEPSDTIQSVKEQVQKQQGHATEQQKLIFSGKILENSQQIQHYGIQEKDFLVVMVSKVCKSTHEQPKTAKPAPKPAEASTESKDSSDLNQPKSDASKQETSTKPSETKQDETSQTEAPSATTATTETSASAGSGQSTGIQAASFLSGSELESAIQNIVEMGFPREEVQRAMRLGFNNPDRAVDLLMTGLPAESEPAPSSTPSAGLGTAPTETSNDTQAPTTNAPRSGNLFEQAAAQAARGGAGGAGVGGASAGSGAEMLPGEDDGEGRQLIDLGNPEVLDQLRALVEQNPAALQPLIQALVQTNPQLAEALSADPEGVLRMLSGGEGMEGMEAEESFEVPTLQQLSQEDKSQVEQIMAMGIPERKAIESFFMCGRNLEMAVQYYFEVSWGGS</sequence>
<dbReference type="SUPFAM" id="SSF46934">
    <property type="entry name" value="UBA-like"/>
    <property type="match status" value="2"/>
</dbReference>
<accession>A0AAJ5YVV6</accession>
<feature type="compositionally biased region" description="Low complexity" evidence="1">
    <location>
        <begin position="84"/>
        <end position="95"/>
    </location>
</feature>
<organism evidence="4 5">
    <name type="scientific">Malassezia yamatoensis</name>
    <dbReference type="NCBI Taxonomy" id="253288"/>
    <lineage>
        <taxon>Eukaryota</taxon>
        <taxon>Fungi</taxon>
        <taxon>Dikarya</taxon>
        <taxon>Basidiomycota</taxon>
        <taxon>Ustilaginomycotina</taxon>
        <taxon>Malasseziomycetes</taxon>
        <taxon>Malasseziales</taxon>
        <taxon>Malasseziaceae</taxon>
        <taxon>Malassezia</taxon>
    </lineage>
</organism>
<feature type="domain" description="UBA" evidence="2">
    <location>
        <begin position="363"/>
        <end position="403"/>
    </location>
</feature>
<dbReference type="GO" id="GO:0031593">
    <property type="term" value="F:polyubiquitin modification-dependent protein binding"/>
    <property type="evidence" value="ECO:0007669"/>
    <property type="project" value="TreeGrafter"/>
</dbReference>
<dbReference type="InterPro" id="IPR019956">
    <property type="entry name" value="Ubiquitin_dom"/>
</dbReference>
<dbReference type="InterPro" id="IPR029071">
    <property type="entry name" value="Ubiquitin-like_domsf"/>
</dbReference>
<feature type="compositionally biased region" description="Low complexity" evidence="1">
    <location>
        <begin position="128"/>
        <end position="152"/>
    </location>
</feature>
<dbReference type="GO" id="GO:0070628">
    <property type="term" value="F:proteasome binding"/>
    <property type="evidence" value="ECO:0007669"/>
    <property type="project" value="TreeGrafter"/>
</dbReference>
<dbReference type="PROSITE" id="PS50030">
    <property type="entry name" value="UBA"/>
    <property type="match status" value="2"/>
</dbReference>
<dbReference type="CDD" id="cd01805">
    <property type="entry name" value="Ubl_Rad23"/>
    <property type="match status" value="1"/>
</dbReference>
<dbReference type="PANTHER" id="PTHR10621:SF0">
    <property type="entry name" value="UV EXCISION REPAIR PROTEIN RAD23"/>
    <property type="match status" value="1"/>
</dbReference>
<dbReference type="SMART" id="SM00165">
    <property type="entry name" value="UBA"/>
    <property type="match status" value="2"/>
</dbReference>
<dbReference type="InterPro" id="IPR009060">
    <property type="entry name" value="UBA-like_sf"/>
</dbReference>
<evidence type="ECO:0000256" key="1">
    <source>
        <dbReference type="SAM" id="MobiDB-lite"/>
    </source>
</evidence>
<feature type="region of interest" description="Disordered" evidence="1">
    <location>
        <begin position="206"/>
        <end position="286"/>
    </location>
</feature>
<feature type="domain" description="Ubiquitin-like" evidence="3">
    <location>
        <begin position="1"/>
        <end position="73"/>
    </location>
</feature>
<feature type="compositionally biased region" description="Polar residues" evidence="1">
    <location>
        <begin position="103"/>
        <end position="120"/>
    </location>
</feature>
<feature type="compositionally biased region" description="Low complexity" evidence="1">
    <location>
        <begin position="206"/>
        <end position="219"/>
    </location>
</feature>
<dbReference type="GO" id="GO:0003684">
    <property type="term" value="F:damaged DNA binding"/>
    <property type="evidence" value="ECO:0007669"/>
    <property type="project" value="InterPro"/>
</dbReference>
<dbReference type="Gene3D" id="3.10.20.90">
    <property type="entry name" value="Phosphatidylinositol 3-kinase Catalytic Subunit, Chain A, domain 1"/>
    <property type="match status" value="1"/>
</dbReference>
<dbReference type="Gene3D" id="1.10.8.10">
    <property type="entry name" value="DNA helicase RuvA subunit, C-terminal domain"/>
    <property type="match status" value="2"/>
</dbReference>
<evidence type="ECO:0000259" key="3">
    <source>
        <dbReference type="PROSITE" id="PS50053"/>
    </source>
</evidence>
<dbReference type="PANTHER" id="PTHR10621">
    <property type="entry name" value="UV EXCISION REPAIR PROTEIN RAD23"/>
    <property type="match status" value="1"/>
</dbReference>
<keyword evidence="5" id="KW-1185">Reference proteome</keyword>
<evidence type="ECO:0000313" key="4">
    <source>
        <dbReference type="EMBL" id="WFD00757.1"/>
    </source>
</evidence>
<evidence type="ECO:0000313" key="5">
    <source>
        <dbReference type="Proteomes" id="UP001219567"/>
    </source>
</evidence>
<dbReference type="PRINTS" id="PR00348">
    <property type="entry name" value="UBIQUITIN"/>
</dbReference>
<dbReference type="PROSITE" id="PS50053">
    <property type="entry name" value="UBIQUITIN_2"/>
    <property type="match status" value="1"/>
</dbReference>
<dbReference type="CDD" id="cd14280">
    <property type="entry name" value="UBA1_Rad23_like"/>
    <property type="match status" value="1"/>
</dbReference>
<dbReference type="GO" id="GO:0043161">
    <property type="term" value="P:proteasome-mediated ubiquitin-dependent protein catabolic process"/>
    <property type="evidence" value="ECO:0007669"/>
    <property type="project" value="InterPro"/>
</dbReference>
<feature type="compositionally biased region" description="Polar residues" evidence="1">
    <location>
        <begin position="225"/>
        <end position="241"/>
    </location>
</feature>
<dbReference type="InterPro" id="IPR015360">
    <property type="entry name" value="XPC-bd"/>
</dbReference>
<dbReference type="GO" id="GO:0005654">
    <property type="term" value="C:nucleoplasm"/>
    <property type="evidence" value="ECO:0007669"/>
    <property type="project" value="TreeGrafter"/>
</dbReference>
<name>A0AAJ5YVV6_9BASI</name>
<dbReference type="FunFam" id="1.10.8.10:FF:000003">
    <property type="entry name" value="UV excision repair protein RAD23 homolog"/>
    <property type="match status" value="1"/>
</dbReference>
<dbReference type="SMART" id="SM00213">
    <property type="entry name" value="UBQ"/>
    <property type="match status" value="1"/>
</dbReference>
<dbReference type="SUPFAM" id="SSF101238">
    <property type="entry name" value="XPC-binding domain"/>
    <property type="match status" value="1"/>
</dbReference>
<dbReference type="SUPFAM" id="SSF54236">
    <property type="entry name" value="Ubiquitin-like"/>
    <property type="match status" value="1"/>
</dbReference>
<dbReference type="Pfam" id="PF00240">
    <property type="entry name" value="ubiquitin"/>
    <property type="match status" value="1"/>
</dbReference>
<dbReference type="AlphaFoldDB" id="A0AAJ5YVV6"/>
<dbReference type="Proteomes" id="UP001219567">
    <property type="component" value="Chromosome 6"/>
</dbReference>
<gene>
    <name evidence="4" type="primary">RAD23</name>
    <name evidence="4" type="ORF">MYAM1_003509</name>
</gene>
<dbReference type="InterPro" id="IPR015940">
    <property type="entry name" value="UBA"/>
</dbReference>
<dbReference type="Pfam" id="PF00627">
    <property type="entry name" value="UBA"/>
    <property type="match status" value="2"/>
</dbReference>
<dbReference type="CDD" id="cd14281">
    <property type="entry name" value="UBA2_Rad23_like"/>
    <property type="match status" value="1"/>
</dbReference>
<reference evidence="4 5" key="1">
    <citation type="submission" date="2023-03" db="EMBL/GenBank/DDBJ databases">
        <title>Mating type loci evolution in Malassezia.</title>
        <authorList>
            <person name="Coelho M.A."/>
        </authorList>
    </citation>
    <scope>NUCLEOTIDE SEQUENCE [LARGE SCALE GENOMIC DNA]</scope>
    <source>
        <strain evidence="4 5">CBS 9725</strain>
    </source>
</reference>
<feature type="compositionally biased region" description="Gly residues" evidence="1">
    <location>
        <begin position="256"/>
        <end position="268"/>
    </location>
</feature>
<protein>
    <submittedName>
        <fullName evidence="4">UV excision repair protein rad23</fullName>
    </submittedName>
</protein>
<dbReference type="GO" id="GO:0043130">
    <property type="term" value="F:ubiquitin binding"/>
    <property type="evidence" value="ECO:0007669"/>
    <property type="project" value="TreeGrafter"/>
</dbReference>
<dbReference type="InterPro" id="IPR004806">
    <property type="entry name" value="Rad23"/>
</dbReference>
<feature type="domain" description="UBA" evidence="2">
    <location>
        <begin position="164"/>
        <end position="204"/>
    </location>
</feature>
<proteinExistence type="predicted"/>
<feature type="region of interest" description="Disordered" evidence="1">
    <location>
        <begin position="78"/>
        <end position="152"/>
    </location>
</feature>
<evidence type="ECO:0000259" key="2">
    <source>
        <dbReference type="PROSITE" id="PS50030"/>
    </source>
</evidence>
<dbReference type="NCBIfam" id="TIGR00601">
    <property type="entry name" value="rad23"/>
    <property type="match status" value="1"/>
</dbReference>
<dbReference type="Gene3D" id="1.10.10.540">
    <property type="entry name" value="XPC-binding domain"/>
    <property type="match status" value="1"/>
</dbReference>
<dbReference type="Pfam" id="PF09280">
    <property type="entry name" value="XPC-binding"/>
    <property type="match status" value="1"/>
</dbReference>
<dbReference type="GO" id="GO:0006289">
    <property type="term" value="P:nucleotide-excision repair"/>
    <property type="evidence" value="ECO:0007669"/>
    <property type="project" value="InterPro"/>
</dbReference>
<dbReference type="GO" id="GO:0005829">
    <property type="term" value="C:cytosol"/>
    <property type="evidence" value="ECO:0007669"/>
    <property type="project" value="TreeGrafter"/>
</dbReference>
<dbReference type="InterPro" id="IPR000626">
    <property type="entry name" value="Ubiquitin-like_dom"/>
</dbReference>
<dbReference type="InterPro" id="IPR036353">
    <property type="entry name" value="XPC-bd_sf"/>
</dbReference>
<dbReference type="EMBL" id="CP119948">
    <property type="protein sequence ID" value="WFD00757.1"/>
    <property type="molecule type" value="Genomic_DNA"/>
</dbReference>